<dbReference type="InterPro" id="IPR045584">
    <property type="entry name" value="Pilin-like"/>
</dbReference>
<reference evidence="1 2" key="1">
    <citation type="submission" date="2014-09" db="EMBL/GenBank/DDBJ databases">
        <title>Genome sequence of Pseudomonas lutea strain DSM 17257T.</title>
        <authorList>
            <person name="Kwak Y."/>
            <person name="Shin J.-H."/>
        </authorList>
    </citation>
    <scope>NUCLEOTIDE SEQUENCE [LARGE SCALE GENOMIC DNA]</scope>
    <source>
        <strain evidence="1 2">DSM 17257</strain>
    </source>
</reference>
<dbReference type="InterPro" id="IPR012902">
    <property type="entry name" value="N_methyl_site"/>
</dbReference>
<evidence type="ECO:0000313" key="1">
    <source>
        <dbReference type="EMBL" id="KGF65181.1"/>
    </source>
</evidence>
<proteinExistence type="predicted"/>
<dbReference type="OrthoDB" id="5801210at2"/>
<comment type="caution">
    <text evidence="1">The sequence shown here is derived from an EMBL/GenBank/DDBJ whole genome shotgun (WGS) entry which is preliminary data.</text>
</comment>
<protein>
    <submittedName>
        <fullName evidence="1">General secretion pathway protein GspJ</fullName>
    </submittedName>
</protein>
<dbReference type="AlphaFoldDB" id="A0A9X0EFZ4"/>
<dbReference type="NCBIfam" id="TIGR02532">
    <property type="entry name" value="IV_pilin_GFxxxE"/>
    <property type="match status" value="1"/>
</dbReference>
<evidence type="ECO:0000313" key="2">
    <source>
        <dbReference type="Proteomes" id="UP000029719"/>
    </source>
</evidence>
<organism evidence="1 2">
    <name type="scientific">Pseudomonas lutea</name>
    <dbReference type="NCBI Taxonomy" id="243924"/>
    <lineage>
        <taxon>Bacteria</taxon>
        <taxon>Pseudomonadati</taxon>
        <taxon>Pseudomonadota</taxon>
        <taxon>Gammaproteobacteria</taxon>
        <taxon>Pseudomonadales</taxon>
        <taxon>Pseudomonadaceae</taxon>
        <taxon>Pseudomonas</taxon>
    </lineage>
</organism>
<dbReference type="Proteomes" id="UP000029719">
    <property type="component" value="Unassembled WGS sequence"/>
</dbReference>
<gene>
    <name evidence="1" type="ORF">LT42_04285</name>
</gene>
<dbReference type="RefSeq" id="WP_037010180.1">
    <property type="nucleotide sequence ID" value="NZ_JRMB01000001.1"/>
</dbReference>
<accession>A0A9X0EFZ4</accession>
<sequence>MNRRQGGFTFLEILIVLSLLAVLLTLVGGALVGTNRAVMKADRYATRLDERRAAQGFLRQAISQALPLDLADNGASGAGLFVGSSQRLQFVATLPGNLGGGIQLHTIELAGPPAQQWMQIAFAQVQDDVLRAWGEPQVLLHGVRGLALSYRGATPEGKPTGWLDAWPWPNRLPGTVRVKVQLDGAVGWPEEVIALRLDLSGGGSGSVTGEGK</sequence>
<dbReference type="SUPFAM" id="SSF54523">
    <property type="entry name" value="Pili subunits"/>
    <property type="match status" value="1"/>
</dbReference>
<dbReference type="Pfam" id="PF07963">
    <property type="entry name" value="N_methyl"/>
    <property type="match status" value="1"/>
</dbReference>
<dbReference type="EMBL" id="JRMB01000001">
    <property type="protein sequence ID" value="KGF65181.1"/>
    <property type="molecule type" value="Genomic_DNA"/>
</dbReference>
<name>A0A9X0EFZ4_9PSED</name>